<reference evidence="4" key="1">
    <citation type="journal article" date="2019" name="Int. J. Syst. Evol. Microbiol.">
        <title>The Global Catalogue of Microorganisms (GCM) 10K type strain sequencing project: providing services to taxonomists for standard genome sequencing and annotation.</title>
        <authorList>
            <consortium name="The Broad Institute Genomics Platform"/>
            <consortium name="The Broad Institute Genome Sequencing Center for Infectious Disease"/>
            <person name="Wu L."/>
            <person name="Ma J."/>
        </authorList>
    </citation>
    <scope>NUCLEOTIDE SEQUENCE [LARGE SCALE GENOMIC DNA]</scope>
    <source>
        <strain evidence="4">NBRC 106593</strain>
    </source>
</reference>
<evidence type="ECO:0000313" key="3">
    <source>
        <dbReference type="EMBL" id="MFC6712770.1"/>
    </source>
</evidence>
<proteinExistence type="predicted"/>
<feature type="domain" description="DUF2087" evidence="2">
    <location>
        <begin position="27"/>
        <end position="72"/>
    </location>
</feature>
<evidence type="ECO:0000313" key="4">
    <source>
        <dbReference type="Proteomes" id="UP001596356"/>
    </source>
</evidence>
<dbReference type="InterPro" id="IPR018656">
    <property type="entry name" value="DUF2087"/>
</dbReference>
<comment type="caution">
    <text evidence="3">The sequence shown here is derived from an EMBL/GenBank/DDBJ whole genome shotgun (WGS) entry which is preliminary data.</text>
</comment>
<name>A0ABW2AQL0_9MICO</name>
<protein>
    <submittedName>
        <fullName evidence="3">DUF2087 domain-containing protein</fullName>
    </submittedName>
</protein>
<evidence type="ECO:0000259" key="2">
    <source>
        <dbReference type="Pfam" id="PF09860"/>
    </source>
</evidence>
<accession>A0ABW2AQL0</accession>
<dbReference type="Pfam" id="PF09860">
    <property type="entry name" value="DUF2087"/>
    <property type="match status" value="1"/>
</dbReference>
<feature type="region of interest" description="Disordered" evidence="1">
    <location>
        <begin position="75"/>
        <end position="117"/>
    </location>
</feature>
<sequence length="117" mass="12875">MTRVTVDDALDQESAVLKAFVAEDGSLLDLPTKLRKRLVVLHYVAQAFDVGRDYPEVEVKSVLRAFHPDVAATWSTRASSRGRRVPTGVSRRNPDAARRRTDGAPDRAGSTGPSCRR</sequence>
<organism evidence="3 4">
    <name type="scientific">Branchiibius cervicis</name>
    <dbReference type="NCBI Taxonomy" id="908252"/>
    <lineage>
        <taxon>Bacteria</taxon>
        <taxon>Bacillati</taxon>
        <taxon>Actinomycetota</taxon>
        <taxon>Actinomycetes</taxon>
        <taxon>Micrococcales</taxon>
        <taxon>Dermacoccaceae</taxon>
        <taxon>Branchiibius</taxon>
    </lineage>
</organism>
<gene>
    <name evidence="3" type="ORF">ACFQBT_02475</name>
</gene>
<dbReference type="RefSeq" id="WP_377820236.1">
    <property type="nucleotide sequence ID" value="NZ_JBHSWJ010000002.1"/>
</dbReference>
<dbReference type="Proteomes" id="UP001596356">
    <property type="component" value="Unassembled WGS sequence"/>
</dbReference>
<keyword evidence="4" id="KW-1185">Reference proteome</keyword>
<dbReference type="EMBL" id="JBHSWJ010000002">
    <property type="protein sequence ID" value="MFC6712770.1"/>
    <property type="molecule type" value="Genomic_DNA"/>
</dbReference>
<feature type="compositionally biased region" description="Basic and acidic residues" evidence="1">
    <location>
        <begin position="92"/>
        <end position="105"/>
    </location>
</feature>
<evidence type="ECO:0000256" key="1">
    <source>
        <dbReference type="SAM" id="MobiDB-lite"/>
    </source>
</evidence>